<evidence type="ECO:0000256" key="2">
    <source>
        <dbReference type="SAM" id="Phobius"/>
    </source>
</evidence>
<dbReference type="EMBL" id="MLJW01000046">
    <property type="protein sequence ID" value="OIR06116.1"/>
    <property type="molecule type" value="Genomic_DNA"/>
</dbReference>
<gene>
    <name evidence="3" type="ORF">GALL_119130</name>
</gene>
<proteinExistence type="predicted"/>
<comment type="caution">
    <text evidence="3">The sequence shown here is derived from an EMBL/GenBank/DDBJ whole genome shotgun (WGS) entry which is preliminary data.</text>
</comment>
<protein>
    <submittedName>
        <fullName evidence="3">Uncharacterized protein</fullName>
    </submittedName>
</protein>
<feature type="compositionally biased region" description="Basic and acidic residues" evidence="1">
    <location>
        <begin position="71"/>
        <end position="96"/>
    </location>
</feature>
<keyword evidence="2" id="KW-0472">Membrane</keyword>
<keyword evidence="2" id="KW-0812">Transmembrane</keyword>
<sequence>MMMTKRKGGHDIDSPKINSPLFFKQLAIGIALAAPLIALIQWKVHELSTDDSYKCRNVSQEECAAMKKTEAQLRERMRQSSVDEAKVTREEEERRRNSFRPNHWAD</sequence>
<feature type="region of interest" description="Disordered" evidence="1">
    <location>
        <begin position="71"/>
        <end position="106"/>
    </location>
</feature>
<name>A0A1J5SX03_9ZZZZ</name>
<organism evidence="3">
    <name type="scientific">mine drainage metagenome</name>
    <dbReference type="NCBI Taxonomy" id="410659"/>
    <lineage>
        <taxon>unclassified sequences</taxon>
        <taxon>metagenomes</taxon>
        <taxon>ecological metagenomes</taxon>
    </lineage>
</organism>
<feature type="transmembrane region" description="Helical" evidence="2">
    <location>
        <begin position="21"/>
        <end position="42"/>
    </location>
</feature>
<keyword evidence="2" id="KW-1133">Transmembrane helix</keyword>
<accession>A0A1J5SX03</accession>
<reference evidence="3" key="1">
    <citation type="submission" date="2016-10" db="EMBL/GenBank/DDBJ databases">
        <title>Sequence of Gallionella enrichment culture.</title>
        <authorList>
            <person name="Poehlein A."/>
            <person name="Muehling M."/>
            <person name="Daniel R."/>
        </authorList>
    </citation>
    <scope>NUCLEOTIDE SEQUENCE</scope>
</reference>
<dbReference type="AlphaFoldDB" id="A0A1J5SX03"/>
<evidence type="ECO:0000256" key="1">
    <source>
        <dbReference type="SAM" id="MobiDB-lite"/>
    </source>
</evidence>
<evidence type="ECO:0000313" key="3">
    <source>
        <dbReference type="EMBL" id="OIR06116.1"/>
    </source>
</evidence>